<dbReference type="AlphaFoldDB" id="A0AAV1D7C5"/>
<evidence type="ECO:0000313" key="1">
    <source>
        <dbReference type="EMBL" id="CAI9102707.1"/>
    </source>
</evidence>
<gene>
    <name evidence="1" type="ORF">OLC1_LOCUS12015</name>
</gene>
<dbReference type="EMBL" id="OX459121">
    <property type="protein sequence ID" value="CAI9102707.1"/>
    <property type="molecule type" value="Genomic_DNA"/>
</dbReference>
<organism evidence="1 2">
    <name type="scientific">Oldenlandia corymbosa var. corymbosa</name>
    <dbReference type="NCBI Taxonomy" id="529605"/>
    <lineage>
        <taxon>Eukaryota</taxon>
        <taxon>Viridiplantae</taxon>
        <taxon>Streptophyta</taxon>
        <taxon>Embryophyta</taxon>
        <taxon>Tracheophyta</taxon>
        <taxon>Spermatophyta</taxon>
        <taxon>Magnoliopsida</taxon>
        <taxon>eudicotyledons</taxon>
        <taxon>Gunneridae</taxon>
        <taxon>Pentapetalae</taxon>
        <taxon>asterids</taxon>
        <taxon>lamiids</taxon>
        <taxon>Gentianales</taxon>
        <taxon>Rubiaceae</taxon>
        <taxon>Rubioideae</taxon>
        <taxon>Spermacoceae</taxon>
        <taxon>Hedyotis-Oldenlandia complex</taxon>
        <taxon>Oldenlandia</taxon>
    </lineage>
</organism>
<accession>A0AAV1D7C5</accession>
<evidence type="ECO:0000313" key="2">
    <source>
        <dbReference type="Proteomes" id="UP001161247"/>
    </source>
</evidence>
<proteinExistence type="predicted"/>
<dbReference type="Proteomes" id="UP001161247">
    <property type="component" value="Chromosome 4"/>
</dbReference>
<keyword evidence="2" id="KW-1185">Reference proteome</keyword>
<protein>
    <submittedName>
        <fullName evidence="1">OLC1v1001016C1</fullName>
    </submittedName>
</protein>
<sequence>MVDNTSGYPDTSSDYYSHFYDQHGVNWQSGGVANWYNVSTEQNSSSLGALAAIGSQACGCHSMLVDGCNMIEPSIQHQLVLHVQYQNSEVKSLSIGNIVDDNLQQKHFDPMGKPCEPVLCEVVPVEVNCRKSCGSLSSDNDIEEIICESYDGSQLDTSVAKGLDDDESKCKEEQCRLLVPDVDMAVTGELTVSLDDEVPKKDVDDQPHECSDDATHDRQCDTSANKLNEVTESVAGTAISDDNQADTYAWLNYGDAVEWRFDLANDLMRPTRIIAFEAYITGDKSSNALVRNSNDVTIQHEADHERKSAIEVSLVDAKVDNTQESVVADDVCKDTEPMFL</sequence>
<reference evidence="1" key="1">
    <citation type="submission" date="2023-03" db="EMBL/GenBank/DDBJ databases">
        <authorList>
            <person name="Julca I."/>
        </authorList>
    </citation>
    <scope>NUCLEOTIDE SEQUENCE</scope>
</reference>
<name>A0AAV1D7C5_OLDCO</name>